<dbReference type="RefSeq" id="WP_011527388.1">
    <property type="nucleotide sequence ID" value="NC_008014.1"/>
</dbReference>
<keyword evidence="1" id="KW-0614">Plasmid</keyword>
<name>Q1MNR2_LAWIP</name>
<keyword evidence="2" id="KW-1185">Reference proteome</keyword>
<dbReference type="InterPro" id="IPR014972">
    <property type="entry name" value="Phage_Mu_Gp37"/>
</dbReference>
<dbReference type="Pfam" id="PF08873">
    <property type="entry name" value="Phage_Mu_Gp37"/>
    <property type="match status" value="1"/>
</dbReference>
<evidence type="ECO:0000313" key="1">
    <source>
        <dbReference type="EMBL" id="CAJ54021.1"/>
    </source>
</evidence>
<gene>
    <name evidence="1" type="ordered locus">LIC069</name>
</gene>
<geneLocation type="plasmid" evidence="2">
    <name>pLaw3</name>
</geneLocation>
<dbReference type="Proteomes" id="UP000002430">
    <property type="component" value="Plasmid 3"/>
</dbReference>
<dbReference type="OrthoDB" id="5453249at2"/>
<dbReference type="AlphaFoldDB" id="Q1MNR2"/>
<sequence length="214" mass="23954">MLSQIEDAMITCITKAQLPYLRFVGSYGGEFDGEVPHVVRSLPGIWLAFKGESAPVAVDVTHERYKVEARLLLLVAARGIRNEADSRHSTKIHVGTYQMLADMRSIFAFRDLGINSVECLVPGETTSLFNGKTKQQGLSVFAQEWIVPYGFYVREPGKRQLDEPYSGYLMPEGTMIGNTQVPYLPPLQRLKLCYYIGGEEEACDQALLEKGRTL</sequence>
<accession>Q1MNR2</accession>
<protein>
    <submittedName>
        <fullName evidence="1">Uncharacterized protein</fullName>
    </submittedName>
</protein>
<dbReference type="EMBL" id="AM180255">
    <property type="protein sequence ID" value="CAJ54021.1"/>
    <property type="molecule type" value="Genomic_DNA"/>
</dbReference>
<proteinExistence type="predicted"/>
<reference evidence="1 2" key="1">
    <citation type="submission" date="2005-11" db="EMBL/GenBank/DDBJ databases">
        <title>The complete genome sequence of Lawsonia intracellularis: the causative agent of proliferative enteropathy.</title>
        <authorList>
            <person name="Kaur K."/>
            <person name="Zhang Q."/>
            <person name="Beckler D."/>
            <person name="Munir S."/>
            <person name="Li L."/>
            <person name="Kinsley K."/>
            <person name="Herron L."/>
            <person name="Peterson A."/>
            <person name="May B."/>
            <person name="Singh S."/>
            <person name="Gebhart C."/>
            <person name="Kapur V."/>
        </authorList>
    </citation>
    <scope>NUCLEOTIDE SEQUENCE [LARGE SCALE GENOMIC DNA]</scope>
    <source>
        <strain evidence="1 2">PHE/MN1-00</strain>
        <plasmid evidence="2">pLaw3</plasmid>
    </source>
</reference>
<organism evidence="1 2">
    <name type="scientific">Lawsonia intracellularis (strain PHE/MN1-00)</name>
    <dbReference type="NCBI Taxonomy" id="363253"/>
    <lineage>
        <taxon>Bacteria</taxon>
        <taxon>Pseudomonadati</taxon>
        <taxon>Thermodesulfobacteriota</taxon>
        <taxon>Desulfovibrionia</taxon>
        <taxon>Desulfovibrionales</taxon>
        <taxon>Desulfovibrionaceae</taxon>
        <taxon>Lawsonia</taxon>
    </lineage>
</organism>
<evidence type="ECO:0000313" key="2">
    <source>
        <dbReference type="Proteomes" id="UP000002430"/>
    </source>
</evidence>
<dbReference type="KEGG" id="lip:LIC069"/>
<dbReference type="HOGENOM" id="CLU_077360_0_1_7"/>